<dbReference type="InterPro" id="IPR029058">
    <property type="entry name" value="AB_hydrolase_fold"/>
</dbReference>
<evidence type="ECO:0000313" key="4">
    <source>
        <dbReference type="Proteomes" id="UP000231279"/>
    </source>
</evidence>
<evidence type="ECO:0000313" key="3">
    <source>
        <dbReference type="EMBL" id="PIN04468.1"/>
    </source>
</evidence>
<dbReference type="InterPro" id="IPR013094">
    <property type="entry name" value="AB_hydrolase_3"/>
</dbReference>
<dbReference type="SUPFAM" id="SSF53474">
    <property type="entry name" value="alpha/beta-Hydrolases"/>
    <property type="match status" value="1"/>
</dbReference>
<accession>A0A2G9GGR2</accession>
<keyword evidence="3" id="KW-0456">Lyase</keyword>
<keyword evidence="4" id="KW-1185">Reference proteome</keyword>
<sequence length="325" mass="35573">MASATKEVLIDLSPVIKQYTDGTVERLFGSPHVPPSREDPITGVSSKDITISSAVSARLYLPKLTHPSQKLPILVYYHGGGFCLESAFSFLDHRYINHLSSAAGALVISVEYRLAPEHPLPAAYEDSWDALKWVCSHVHDQNISETNFEKDEWITEHGDFNRLFIGGDSAGGNIAHNIAMRAGSESLPGNVKILGAILSHPYFWGSNPIGNEPKENIEQSLLYRIRLFVHPSATGGIDNPLINPIVDGAPSLSGLGCSKLLICLGEKDELTGRALVYAENVKKNGWKGEVEEVVVEGEGHCFHVFDIETEKAKDLIKKMASFISQ</sequence>
<dbReference type="GO" id="GO:0016787">
    <property type="term" value="F:hydrolase activity"/>
    <property type="evidence" value="ECO:0007669"/>
    <property type="project" value="InterPro"/>
</dbReference>
<gene>
    <name evidence="3" type="ORF">CDL12_22989</name>
</gene>
<dbReference type="Gene3D" id="3.40.50.1820">
    <property type="entry name" value="alpha/beta hydrolase"/>
    <property type="match status" value="1"/>
</dbReference>
<dbReference type="Proteomes" id="UP000231279">
    <property type="component" value="Unassembled WGS sequence"/>
</dbReference>
<dbReference type="Pfam" id="PF07859">
    <property type="entry name" value="Abhydrolase_3"/>
    <property type="match status" value="1"/>
</dbReference>
<dbReference type="OrthoDB" id="408631at2759"/>
<comment type="caution">
    <text evidence="3">The sequence shown here is derived from an EMBL/GenBank/DDBJ whole genome shotgun (WGS) entry which is preliminary data.</text>
</comment>
<organism evidence="3 4">
    <name type="scientific">Handroanthus impetiginosus</name>
    <dbReference type="NCBI Taxonomy" id="429701"/>
    <lineage>
        <taxon>Eukaryota</taxon>
        <taxon>Viridiplantae</taxon>
        <taxon>Streptophyta</taxon>
        <taxon>Embryophyta</taxon>
        <taxon>Tracheophyta</taxon>
        <taxon>Spermatophyta</taxon>
        <taxon>Magnoliopsida</taxon>
        <taxon>eudicotyledons</taxon>
        <taxon>Gunneridae</taxon>
        <taxon>Pentapetalae</taxon>
        <taxon>asterids</taxon>
        <taxon>lamiids</taxon>
        <taxon>Lamiales</taxon>
        <taxon>Bignoniaceae</taxon>
        <taxon>Crescentiina</taxon>
        <taxon>Tabebuia alliance</taxon>
        <taxon>Handroanthus</taxon>
    </lineage>
</organism>
<reference evidence="4" key="1">
    <citation type="journal article" date="2018" name="Gigascience">
        <title>Genome assembly of the Pink Ipe (Handroanthus impetiginosus, Bignoniaceae), a highly valued, ecologically keystone Neotropical timber forest tree.</title>
        <authorList>
            <person name="Silva-Junior O.B."/>
            <person name="Grattapaglia D."/>
            <person name="Novaes E."/>
            <person name="Collevatti R.G."/>
        </authorList>
    </citation>
    <scope>NUCLEOTIDE SEQUENCE [LARGE SCALE GENOMIC DNA]</scope>
    <source>
        <strain evidence="4">cv. UFG-1</strain>
    </source>
</reference>
<evidence type="ECO:0000256" key="1">
    <source>
        <dbReference type="ARBA" id="ARBA00010515"/>
    </source>
</evidence>
<comment type="similarity">
    <text evidence="1">Belongs to the 'GDXG' lipolytic enzyme family.</text>
</comment>
<dbReference type="EMBL" id="NKXS01005134">
    <property type="protein sequence ID" value="PIN04468.1"/>
    <property type="molecule type" value="Genomic_DNA"/>
</dbReference>
<dbReference type="STRING" id="429701.A0A2G9GGR2"/>
<dbReference type="EC" id="4.2.1.105" evidence="3"/>
<dbReference type="PANTHER" id="PTHR23024">
    <property type="entry name" value="ARYLACETAMIDE DEACETYLASE"/>
    <property type="match status" value="1"/>
</dbReference>
<dbReference type="GO" id="GO:0033987">
    <property type="term" value="F:2-hydroxyisoflavanone dehydratase activity"/>
    <property type="evidence" value="ECO:0007669"/>
    <property type="project" value="UniProtKB-EC"/>
</dbReference>
<dbReference type="AlphaFoldDB" id="A0A2G9GGR2"/>
<dbReference type="InterPro" id="IPR050466">
    <property type="entry name" value="Carboxylest/Gibb_receptor"/>
</dbReference>
<evidence type="ECO:0000259" key="2">
    <source>
        <dbReference type="Pfam" id="PF07859"/>
    </source>
</evidence>
<proteinExistence type="inferred from homology"/>
<name>A0A2G9GGR2_9LAMI</name>
<feature type="domain" description="Alpha/beta hydrolase fold-3" evidence="2">
    <location>
        <begin position="74"/>
        <end position="303"/>
    </location>
</feature>
<dbReference type="PANTHER" id="PTHR23024:SF551">
    <property type="entry name" value="2-HYDROXYISOFLAVANONE DEHYDRATASE-LIKE"/>
    <property type="match status" value="1"/>
</dbReference>
<protein>
    <submittedName>
        <fullName evidence="3">Arylacetamide deacetylase</fullName>
        <ecNumber evidence="3">4.2.1.105</ecNumber>
    </submittedName>
</protein>